<evidence type="ECO:0000256" key="9">
    <source>
        <dbReference type="ARBA" id="ARBA00031996"/>
    </source>
</evidence>
<dbReference type="InterPro" id="IPR041354">
    <property type="entry name" value="4PPT_N"/>
</dbReference>
<dbReference type="InterPro" id="IPR037143">
    <property type="entry name" value="4-PPantetheinyl_Trfase_dom_sf"/>
</dbReference>
<dbReference type="SUPFAM" id="SSF56214">
    <property type="entry name" value="4'-phosphopantetheinyl transferase"/>
    <property type="match status" value="2"/>
</dbReference>
<comment type="catalytic activity">
    <reaction evidence="11">
        <text>apo-[peptidyl-carrier protein] + CoA = holo-[peptidyl-carrier protein] + adenosine 3',5'-bisphosphate + H(+)</text>
        <dbReference type="Rhea" id="RHEA:46228"/>
        <dbReference type="Rhea" id="RHEA-COMP:11479"/>
        <dbReference type="Rhea" id="RHEA-COMP:11480"/>
        <dbReference type="ChEBI" id="CHEBI:15378"/>
        <dbReference type="ChEBI" id="CHEBI:29999"/>
        <dbReference type="ChEBI" id="CHEBI:57287"/>
        <dbReference type="ChEBI" id="CHEBI:58343"/>
        <dbReference type="ChEBI" id="CHEBI:64479"/>
    </reaction>
</comment>
<dbReference type="PANTHER" id="PTHR38096">
    <property type="entry name" value="ENTEROBACTIN SYNTHASE COMPONENT D"/>
    <property type="match status" value="1"/>
</dbReference>
<evidence type="ECO:0000256" key="4">
    <source>
        <dbReference type="ARBA" id="ARBA00011503"/>
    </source>
</evidence>
<comment type="similarity">
    <text evidence="3">Belongs to the P-Pant transferase superfamily. EntD family.</text>
</comment>
<proteinExistence type="inferred from homology"/>
<accession>A0ABU5Q5G7</accession>
<organism evidence="14 15">
    <name type="scientific">Arcicella rigui</name>
    <dbReference type="NCBI Taxonomy" id="797020"/>
    <lineage>
        <taxon>Bacteria</taxon>
        <taxon>Pseudomonadati</taxon>
        <taxon>Bacteroidota</taxon>
        <taxon>Cytophagia</taxon>
        <taxon>Cytophagales</taxon>
        <taxon>Flectobacillaceae</taxon>
        <taxon>Arcicella</taxon>
    </lineage>
</organism>
<reference evidence="14 15" key="1">
    <citation type="submission" date="2023-12" db="EMBL/GenBank/DDBJ databases">
        <title>Novel species of the genus Arcicella isolated from rivers.</title>
        <authorList>
            <person name="Lu H."/>
        </authorList>
    </citation>
    <scope>NUCLEOTIDE SEQUENCE [LARGE SCALE GENOMIC DNA]</scope>
    <source>
        <strain evidence="14 15">KCTC 23307</strain>
    </source>
</reference>
<protein>
    <recommendedName>
        <fullName evidence="5">Enterobactin synthase component D</fullName>
    </recommendedName>
    <alternativeName>
        <fullName evidence="8">4'-phosphopantetheinyl transferase EntD</fullName>
    </alternativeName>
    <alternativeName>
        <fullName evidence="9">Enterochelin synthase D</fullName>
    </alternativeName>
</protein>
<dbReference type="InterPro" id="IPR008278">
    <property type="entry name" value="4-PPantetheinyl_Trfase_dom"/>
</dbReference>
<dbReference type="PANTHER" id="PTHR38096:SF1">
    <property type="entry name" value="ENTEROBACTIN SYNTHASE COMPONENT D"/>
    <property type="match status" value="1"/>
</dbReference>
<evidence type="ECO:0000256" key="2">
    <source>
        <dbReference type="ARBA" id="ARBA00004993"/>
    </source>
</evidence>
<evidence type="ECO:0000256" key="5">
    <source>
        <dbReference type="ARBA" id="ARBA00019087"/>
    </source>
</evidence>
<name>A0ABU5Q5G7_9BACT</name>
<evidence type="ECO:0000256" key="8">
    <source>
        <dbReference type="ARBA" id="ARBA00029894"/>
    </source>
</evidence>
<keyword evidence="15" id="KW-1185">Reference proteome</keyword>
<evidence type="ECO:0000256" key="3">
    <source>
        <dbReference type="ARBA" id="ARBA00008342"/>
    </source>
</evidence>
<dbReference type="RefSeq" id="WP_323295221.1">
    <property type="nucleotide sequence ID" value="NZ_JAYFUM010000003.1"/>
</dbReference>
<feature type="domain" description="4'-phosphopantetheinyl transferase" evidence="12">
    <location>
        <begin position="110"/>
        <end position="190"/>
    </location>
</feature>
<evidence type="ECO:0000256" key="11">
    <source>
        <dbReference type="ARBA" id="ARBA00049191"/>
    </source>
</evidence>
<dbReference type="GO" id="GO:0016740">
    <property type="term" value="F:transferase activity"/>
    <property type="evidence" value="ECO:0007669"/>
    <property type="project" value="UniProtKB-KW"/>
</dbReference>
<evidence type="ECO:0000256" key="10">
    <source>
        <dbReference type="ARBA" id="ARBA00049176"/>
    </source>
</evidence>
<evidence type="ECO:0000256" key="1">
    <source>
        <dbReference type="ARBA" id="ARBA00003937"/>
    </source>
</evidence>
<keyword evidence="6 14" id="KW-0808">Transferase</keyword>
<evidence type="ECO:0000313" key="15">
    <source>
        <dbReference type="Proteomes" id="UP001302949"/>
    </source>
</evidence>
<dbReference type="Pfam" id="PF01648">
    <property type="entry name" value="ACPS"/>
    <property type="match status" value="1"/>
</dbReference>
<dbReference type="EMBL" id="JAYFUM010000003">
    <property type="protein sequence ID" value="MEA5138055.1"/>
    <property type="molecule type" value="Genomic_DNA"/>
</dbReference>
<evidence type="ECO:0000256" key="6">
    <source>
        <dbReference type="ARBA" id="ARBA00022679"/>
    </source>
</evidence>
<feature type="domain" description="4'-phosphopantetheinyl transferase N-terminal" evidence="13">
    <location>
        <begin position="46"/>
        <end position="104"/>
    </location>
</feature>
<evidence type="ECO:0000313" key="14">
    <source>
        <dbReference type="EMBL" id="MEA5138055.1"/>
    </source>
</evidence>
<comment type="catalytic activity">
    <reaction evidence="10">
        <text>apo-[aryl-carrier protein] + CoA = holo-[aryl-carrier protein] + adenosine 3',5'-bisphosphate + H(+)</text>
        <dbReference type="Rhea" id="RHEA:48404"/>
        <dbReference type="Rhea" id="RHEA-COMP:15903"/>
        <dbReference type="Rhea" id="RHEA-COMP:17557"/>
        <dbReference type="ChEBI" id="CHEBI:15378"/>
        <dbReference type="ChEBI" id="CHEBI:29999"/>
        <dbReference type="ChEBI" id="CHEBI:57287"/>
        <dbReference type="ChEBI" id="CHEBI:58343"/>
        <dbReference type="ChEBI" id="CHEBI:64479"/>
    </reaction>
</comment>
<gene>
    <name evidence="14" type="ORF">VB248_02855</name>
</gene>
<dbReference type="InterPro" id="IPR003542">
    <property type="entry name" value="Enbac_synth_compD-like"/>
</dbReference>
<dbReference type="Pfam" id="PF17837">
    <property type="entry name" value="4PPT_N"/>
    <property type="match status" value="1"/>
</dbReference>
<comment type="pathway">
    <text evidence="2">Siderophore biosynthesis; enterobactin biosynthesis.</text>
</comment>
<comment type="caution">
    <text evidence="14">The sequence shown here is derived from an EMBL/GenBank/DDBJ whole genome shotgun (WGS) entry which is preliminary data.</text>
</comment>
<dbReference type="Proteomes" id="UP001302949">
    <property type="component" value="Unassembled WGS sequence"/>
</dbReference>
<keyword evidence="7" id="KW-0259">Enterobactin biosynthesis</keyword>
<dbReference type="Gene3D" id="3.90.470.20">
    <property type="entry name" value="4'-phosphopantetheinyl transferase domain"/>
    <property type="match status" value="2"/>
</dbReference>
<sequence length="211" mass="24559">MAIIFCKNISNKSIVSLWKIEETSAFYLEYLGIAEEDLLKISGVTHPVKQLEWLASRTCAKFTMQQFGLTFHGIGKDEQKNPFLHKHDAFISLSHTNEYAAVIVNLKDDVGCDIEKISDKLLRVAHKYLSENELQFAQNDLQKLCILWCAKESLYKWYGKKNLSFKDNIYIEPFEEKPFKLKGEIFIEGKLKTEHELLVFYQDDFVFTTTN</sequence>
<comment type="subunit">
    <text evidence="4">EntB, EntD, EntE, and EntF form a multienzyme complex called enterobactin synthase.</text>
</comment>
<evidence type="ECO:0000259" key="13">
    <source>
        <dbReference type="Pfam" id="PF17837"/>
    </source>
</evidence>
<evidence type="ECO:0000256" key="7">
    <source>
        <dbReference type="ARBA" id="ARBA00023191"/>
    </source>
</evidence>
<evidence type="ECO:0000259" key="12">
    <source>
        <dbReference type="Pfam" id="PF01648"/>
    </source>
</evidence>
<comment type="function">
    <text evidence="1">Involved in the biosynthesis of the siderophore enterobactin (enterochelin), which is a macrocyclic trimeric lactone of N-(2,3-dihydroxybenzoyl)-serine. The serine trilactone serves as a scaffolding for the three catechol functionalities that provide hexadentate coordination for the tightly ligated iron(2+) atoms. Plays an essential role in the assembly of the enterobactin by catalyzing the transfer of the 4'-phosphopantetheine (Ppant) moiety from coenzyme A to the apo-domains of both EntB (ArCP domain) and EntF (PCP domain) to yield their holo-forms which make them competent for the activation of 2,3-dihydroxybenzoate (DHB) and L-serine, respectively.</text>
</comment>